<protein>
    <submittedName>
        <fullName evidence="2">Uncharacterized protein</fullName>
    </submittedName>
</protein>
<dbReference type="PANTHER" id="PTHR33740:SF3">
    <property type="entry name" value="GPI-ANCHORED ADHESIN-LIKE PROTEIN"/>
    <property type="match status" value="1"/>
</dbReference>
<dbReference type="Proteomes" id="UP001151760">
    <property type="component" value="Unassembled WGS sequence"/>
</dbReference>
<name>A0ABQ5HLS8_9ASTR</name>
<evidence type="ECO:0000313" key="3">
    <source>
        <dbReference type="Proteomes" id="UP001151760"/>
    </source>
</evidence>
<proteinExistence type="predicted"/>
<dbReference type="PANTHER" id="PTHR33740">
    <property type="entry name" value="GPI-ANCHORED ADHESIN-LIKE PROTEIN"/>
    <property type="match status" value="1"/>
</dbReference>
<dbReference type="EMBL" id="BQNB010019706">
    <property type="protein sequence ID" value="GJT88182.1"/>
    <property type="molecule type" value="Genomic_DNA"/>
</dbReference>
<comment type="caution">
    <text evidence="2">The sequence shown here is derived from an EMBL/GenBank/DDBJ whole genome shotgun (WGS) entry which is preliminary data.</text>
</comment>
<reference evidence="2" key="2">
    <citation type="submission" date="2022-01" db="EMBL/GenBank/DDBJ databases">
        <authorList>
            <person name="Yamashiro T."/>
            <person name="Shiraishi A."/>
            <person name="Satake H."/>
            <person name="Nakayama K."/>
        </authorList>
    </citation>
    <scope>NUCLEOTIDE SEQUENCE</scope>
</reference>
<keyword evidence="3" id="KW-1185">Reference proteome</keyword>
<evidence type="ECO:0000313" key="2">
    <source>
        <dbReference type="EMBL" id="GJT88182.1"/>
    </source>
</evidence>
<evidence type="ECO:0000256" key="1">
    <source>
        <dbReference type="SAM" id="Coils"/>
    </source>
</evidence>
<reference evidence="2" key="1">
    <citation type="journal article" date="2022" name="Int. J. Mol. Sci.">
        <title>Draft Genome of Tanacetum Coccineum: Genomic Comparison of Closely Related Tanacetum-Family Plants.</title>
        <authorList>
            <person name="Yamashiro T."/>
            <person name="Shiraishi A."/>
            <person name="Nakayama K."/>
            <person name="Satake H."/>
        </authorList>
    </citation>
    <scope>NUCLEOTIDE SEQUENCE</scope>
</reference>
<feature type="coiled-coil region" evidence="1">
    <location>
        <begin position="16"/>
        <end position="75"/>
    </location>
</feature>
<gene>
    <name evidence="2" type="ORF">Tco_1069899</name>
</gene>
<accession>A0ABQ5HLS8</accession>
<organism evidence="2 3">
    <name type="scientific">Tanacetum coccineum</name>
    <dbReference type="NCBI Taxonomy" id="301880"/>
    <lineage>
        <taxon>Eukaryota</taxon>
        <taxon>Viridiplantae</taxon>
        <taxon>Streptophyta</taxon>
        <taxon>Embryophyta</taxon>
        <taxon>Tracheophyta</taxon>
        <taxon>Spermatophyta</taxon>
        <taxon>Magnoliopsida</taxon>
        <taxon>eudicotyledons</taxon>
        <taxon>Gunneridae</taxon>
        <taxon>Pentapetalae</taxon>
        <taxon>asterids</taxon>
        <taxon>campanulids</taxon>
        <taxon>Asterales</taxon>
        <taxon>Asteraceae</taxon>
        <taxon>Asteroideae</taxon>
        <taxon>Anthemideae</taxon>
        <taxon>Anthemidinae</taxon>
        <taxon>Tanacetum</taxon>
    </lineage>
</organism>
<sequence>MKVPLRGEISYEKERLNTLRTEAEIENQKISRLQYELEVKRKALAIARSWAEDEAKRAREQAKVLEEARDRWESQGIKVVVNKDLRDDAVAESTWVDTQNQSLIEGTKSIAENLVDKLKIMAKWRQIKAVNHVGEVKDGAVSVSIVNGSMQELQRSSAVKEGVKRVVGECGEGVKKLTHKFKT</sequence>
<keyword evidence="1" id="KW-0175">Coiled coil</keyword>